<dbReference type="PANTHER" id="PTHR42678">
    <property type="entry name" value="AMIDASE"/>
    <property type="match status" value="1"/>
</dbReference>
<evidence type="ECO:0000313" key="2">
    <source>
        <dbReference type="EMBL" id="KAK5073312.1"/>
    </source>
</evidence>
<dbReference type="SUPFAM" id="SSF75304">
    <property type="entry name" value="Amidase signature (AS) enzymes"/>
    <property type="match status" value="1"/>
</dbReference>
<feature type="domain" description="Amidase" evidence="1">
    <location>
        <begin position="37"/>
        <end position="294"/>
    </location>
</feature>
<dbReference type="Pfam" id="PF01425">
    <property type="entry name" value="Amidase"/>
    <property type="match status" value="1"/>
</dbReference>
<comment type="caution">
    <text evidence="2">The sequence shown here is derived from an EMBL/GenBank/DDBJ whole genome shotgun (WGS) entry which is preliminary data.</text>
</comment>
<evidence type="ECO:0000313" key="3">
    <source>
        <dbReference type="Proteomes" id="UP001345013"/>
    </source>
</evidence>
<protein>
    <recommendedName>
        <fullName evidence="1">Amidase domain-containing protein</fullName>
    </recommendedName>
</protein>
<dbReference type="Gene3D" id="3.90.1300.10">
    <property type="entry name" value="Amidase signature (AS) domain"/>
    <property type="match status" value="2"/>
</dbReference>
<name>A0ABR0JU52_9EURO</name>
<dbReference type="Proteomes" id="UP001345013">
    <property type="component" value="Unassembled WGS sequence"/>
</dbReference>
<dbReference type="InterPro" id="IPR023631">
    <property type="entry name" value="Amidase_dom"/>
</dbReference>
<proteinExistence type="predicted"/>
<evidence type="ECO:0000259" key="1">
    <source>
        <dbReference type="Pfam" id="PF01425"/>
    </source>
</evidence>
<organism evidence="2 3">
    <name type="scientific">Lithohypha guttulata</name>
    <dbReference type="NCBI Taxonomy" id="1690604"/>
    <lineage>
        <taxon>Eukaryota</taxon>
        <taxon>Fungi</taxon>
        <taxon>Dikarya</taxon>
        <taxon>Ascomycota</taxon>
        <taxon>Pezizomycotina</taxon>
        <taxon>Eurotiomycetes</taxon>
        <taxon>Chaetothyriomycetidae</taxon>
        <taxon>Chaetothyriales</taxon>
        <taxon>Trichomeriaceae</taxon>
        <taxon>Lithohypha</taxon>
    </lineage>
</organism>
<dbReference type="EMBL" id="JAVRRG010000314">
    <property type="protein sequence ID" value="KAK5073312.1"/>
    <property type="molecule type" value="Genomic_DNA"/>
</dbReference>
<keyword evidence="3" id="KW-1185">Reference proteome</keyword>
<dbReference type="PANTHER" id="PTHR42678:SF34">
    <property type="entry name" value="OS04G0183300 PROTEIN"/>
    <property type="match status" value="1"/>
</dbReference>
<gene>
    <name evidence="2" type="ORF">LTR24_010359</name>
</gene>
<sequence>MSPRALPYNSAFDLLTTTACDLQERLENGTTTSEALVRVYLNQIHKHNVKGMGLRAMISVRSEEDLLRVARELDSERKSKGSRGPLHGIPVIVKDTYNTPSIGLETTCGSFALKGAVPREDAAVVKRALEVGMIILGKTNLSELGNFKGIFNTAGWSAVDGQTLSPYVRGGVLADGTFLGHSTPSGSSSGSCVGVAAGFAPVALGAQTDGSVVQPASRAALFALKMTPALADCSGTQPGNSDFDSLGVMSKSATDILNLWNYVLAPASDKIARSQLPSDWKDLRVGFVDPYKWQPADFVTGPNEEFRKQSISELNDAAHKIGLAGSRVVRDVDLVQTPQGFDDLVVDVIMAPSDSRLVSVASAAGCPVANVPLGFARFNGRAHGLNVIARPRDERALLQVMLAWQGTFPEALAPPPMMTGAISSL</sequence>
<accession>A0ABR0JU52</accession>
<reference evidence="2 3" key="1">
    <citation type="submission" date="2023-08" db="EMBL/GenBank/DDBJ databases">
        <title>Black Yeasts Isolated from many extreme environments.</title>
        <authorList>
            <person name="Coleine C."/>
            <person name="Stajich J.E."/>
            <person name="Selbmann L."/>
        </authorList>
    </citation>
    <scope>NUCLEOTIDE SEQUENCE [LARGE SCALE GENOMIC DNA]</scope>
    <source>
        <strain evidence="2 3">CCFEE 5885</strain>
    </source>
</reference>
<dbReference type="InterPro" id="IPR036928">
    <property type="entry name" value="AS_sf"/>
</dbReference>